<comment type="caution">
    <text evidence="2">The sequence shown here is derived from an EMBL/GenBank/DDBJ whole genome shotgun (WGS) entry which is preliminary data.</text>
</comment>
<dbReference type="InterPro" id="IPR016024">
    <property type="entry name" value="ARM-type_fold"/>
</dbReference>
<dbReference type="AlphaFoldDB" id="A0AAD9UQW5"/>
<dbReference type="RefSeq" id="XP_067805197.1">
    <property type="nucleotide sequence ID" value="XM_067946406.1"/>
</dbReference>
<reference evidence="2" key="1">
    <citation type="journal article" date="2023" name="Nat. Microbiol.">
        <title>Babesia duncani multi-omics identifies virulence factors and drug targets.</title>
        <authorList>
            <person name="Singh P."/>
            <person name="Lonardi S."/>
            <person name="Liang Q."/>
            <person name="Vydyam P."/>
            <person name="Khabirova E."/>
            <person name="Fang T."/>
            <person name="Gihaz S."/>
            <person name="Thekkiniath J."/>
            <person name="Munshi M."/>
            <person name="Abel S."/>
            <person name="Ciampossin L."/>
            <person name="Batugedara G."/>
            <person name="Gupta M."/>
            <person name="Lu X.M."/>
            <person name="Lenz T."/>
            <person name="Chakravarty S."/>
            <person name="Cornillot E."/>
            <person name="Hu Y."/>
            <person name="Ma W."/>
            <person name="Gonzalez L.M."/>
            <person name="Sanchez S."/>
            <person name="Estrada K."/>
            <person name="Sanchez-Flores A."/>
            <person name="Montero E."/>
            <person name="Harb O.S."/>
            <person name="Le Roch K.G."/>
            <person name="Mamoun C.B."/>
        </authorList>
    </citation>
    <scope>NUCLEOTIDE SEQUENCE</scope>
    <source>
        <strain evidence="2">WA1</strain>
    </source>
</reference>
<dbReference type="KEGG" id="bdw:94335665"/>
<organism evidence="2 3">
    <name type="scientific">Babesia duncani</name>
    <dbReference type="NCBI Taxonomy" id="323732"/>
    <lineage>
        <taxon>Eukaryota</taxon>
        <taxon>Sar</taxon>
        <taxon>Alveolata</taxon>
        <taxon>Apicomplexa</taxon>
        <taxon>Aconoidasida</taxon>
        <taxon>Piroplasmida</taxon>
        <taxon>Babesiidae</taxon>
        <taxon>Babesia</taxon>
    </lineage>
</organism>
<dbReference type="SUPFAM" id="SSF48371">
    <property type="entry name" value="ARM repeat"/>
    <property type="match status" value="1"/>
</dbReference>
<dbReference type="GeneID" id="94335665"/>
<evidence type="ECO:0000313" key="2">
    <source>
        <dbReference type="EMBL" id="KAK2198355.1"/>
    </source>
</evidence>
<dbReference type="Proteomes" id="UP001214638">
    <property type="component" value="Unassembled WGS sequence"/>
</dbReference>
<keyword evidence="3" id="KW-1185">Reference proteome</keyword>
<proteinExistence type="predicted"/>
<name>A0AAD9UQW5_9APIC</name>
<dbReference type="Pfam" id="PF12295">
    <property type="entry name" value="Symplekin_C"/>
    <property type="match status" value="1"/>
</dbReference>
<accession>A0AAD9UQW5</accession>
<evidence type="ECO:0000313" key="3">
    <source>
        <dbReference type="Proteomes" id="UP001214638"/>
    </source>
</evidence>
<dbReference type="EMBL" id="JALLKP010000001">
    <property type="protein sequence ID" value="KAK2198355.1"/>
    <property type="molecule type" value="Genomic_DNA"/>
</dbReference>
<dbReference type="PANTHER" id="PTHR15245:SF20">
    <property type="entry name" value="SYMPLEKIN"/>
    <property type="match status" value="1"/>
</dbReference>
<dbReference type="GO" id="GO:0005847">
    <property type="term" value="C:mRNA cleavage and polyadenylation specificity factor complex"/>
    <property type="evidence" value="ECO:0007669"/>
    <property type="project" value="TreeGrafter"/>
</dbReference>
<dbReference type="PANTHER" id="PTHR15245">
    <property type="entry name" value="SYMPLEKIN-RELATED"/>
    <property type="match status" value="1"/>
</dbReference>
<feature type="domain" description="Symplekin C-terminal" evidence="1">
    <location>
        <begin position="973"/>
        <end position="1162"/>
    </location>
</feature>
<evidence type="ECO:0000259" key="1">
    <source>
        <dbReference type="Pfam" id="PF12295"/>
    </source>
</evidence>
<dbReference type="InterPro" id="IPR021850">
    <property type="entry name" value="Symplekin/Pta1"/>
</dbReference>
<protein>
    <submittedName>
        <fullName evidence="2">Bifunctional Symplekin C-terminal/Armadillo-type fold</fullName>
    </submittedName>
</protein>
<sequence>MKSQNGMGFKGSKEWEVLNLLRLGHRDAFEDQLQILRMQRLTNSPASKIALCKLIDHVIKVDGQYAAVLIEDISHMLNDENTTVQNEALATFARTVEQFLLNIFLSDCFYPNHSDIKNSIADLACARHLIHHLLLNNSACDISLELDYIAISKLVHNGLKFAWANAMRVLMYELAFFGKLGILPHYDNSGPKCTRGTNAQEWYTDIRRNTELVSQVSIWASDDLALLNSCIAMATNSKKQQVMIRGIMATEAAITLIIYYPEIYFDKFAQTLVAAFTQLQDSFSVYEMMILRLFTSSAVQKYHPVLIDLLNSVGYACTLEEIYEKSHLVACFNHSYGTNQNCNEAIDLVSALKATHGLDTLINYATMGGDVAILDDYQTTSAARLFECNPDMVKNLATFETMHDYTSKSMRLSPTANIVPRPEIDSDTIPTKEIISKDEANSIQPTSCQEITQHYPLYITLLVTQMMDTAVSYKWHLKSNVVSCQTLDRFVPFKRTLFYKMFLGNVVPESQQGRLYNKLLDHEAHMVLLERANYNLGGSKLLQICTNANRIGVEQLMSFVAESRSLNVYETYLEKVQDVVMHKASVEIARGLSLGLDQDVHVILSNNQDQPAYTNLVNIAIQNLYSPDILDVVELRDVYIQQFGKFILNLPYIPHDIVNQLQSWLNDPNSIRLSFSLVSNLLKRAKSTLLKQEILLLFLSCTTSDNVNIKQIFLKLIASPKGLYQNASSTARYSLSNLESTHDKLVGWILGHEACPKCKGIAALENLQLVQDAARLSCRPFWQWPQDFIDTIEQACKAGDSKCSKNGCGFNYYRKQLTEPCSGKIPSPDWNLLSSVWIEELLVMLVRPQEVNAHPLLIETVEKLGPVMEPTEAIIVAASKNPNLLPFICSIANELMDGLESQAATRCHVHIQELVLIFRYKQEHDLFLISILSHVRTLWLDPRYHLFEKWKQPESIEQELVSILLDKMELVPEYILQLCPFLLAEQMEKLISHLFFKVENDEYIRNILELMLSAPPTFRQDQKVMNFAQPQAYMYACYKLDATGPLLKRQTGLLDFCIESCISGQFPVEAALSACTFIVESKERISAIFGRVLCQMVQKVPRTRSFVVQTILPGLVMKQAWQQQALWRGVVICLSSLWPSNKEPICKILLQLPQQHGEAAIKTLQSQHNATAYIAAKISQLESSIHIPPYIKTLLSL</sequence>
<gene>
    <name evidence="2" type="ORF">BdWA1_001367</name>
</gene>
<dbReference type="InterPro" id="IPR022075">
    <property type="entry name" value="Symplekin_C"/>
</dbReference>